<feature type="domain" description="Fungal lipase-type" evidence="7">
    <location>
        <begin position="59"/>
        <end position="168"/>
    </location>
</feature>
<keyword evidence="5 6" id="KW-0443">Lipid metabolism</keyword>
<evidence type="ECO:0000256" key="5">
    <source>
        <dbReference type="ARBA" id="ARBA00023098"/>
    </source>
</evidence>
<dbReference type="InterPro" id="IPR002921">
    <property type="entry name" value="Fungal_lipase-type"/>
</dbReference>
<evidence type="ECO:0000259" key="7">
    <source>
        <dbReference type="Pfam" id="PF01764"/>
    </source>
</evidence>
<dbReference type="Gene3D" id="3.40.50.1820">
    <property type="entry name" value="alpha/beta hydrolase"/>
    <property type="match status" value="2"/>
</dbReference>
<organism evidence="8">
    <name type="scientific">Aegilops tauschii</name>
    <name type="common">Tausch's goatgrass</name>
    <name type="synonym">Aegilops squarrosa</name>
    <dbReference type="NCBI Taxonomy" id="37682"/>
    <lineage>
        <taxon>Eukaryota</taxon>
        <taxon>Viridiplantae</taxon>
        <taxon>Streptophyta</taxon>
        <taxon>Embryophyta</taxon>
        <taxon>Tracheophyta</taxon>
        <taxon>Spermatophyta</taxon>
        <taxon>Magnoliopsida</taxon>
        <taxon>Liliopsida</taxon>
        <taxon>Poales</taxon>
        <taxon>Poaceae</taxon>
        <taxon>BOP clade</taxon>
        <taxon>Pooideae</taxon>
        <taxon>Triticodae</taxon>
        <taxon>Triticeae</taxon>
        <taxon>Triticinae</taxon>
        <taxon>Aegilops</taxon>
    </lineage>
</organism>
<dbReference type="GO" id="GO:0008970">
    <property type="term" value="F:phospholipase A1 activity"/>
    <property type="evidence" value="ECO:0007669"/>
    <property type="project" value="UniProtKB-UniRule"/>
</dbReference>
<dbReference type="PANTHER" id="PTHR31828:SF10">
    <property type="entry name" value="PHOSPHOLIPASE A1-IIDELTA"/>
    <property type="match status" value="1"/>
</dbReference>
<evidence type="ECO:0000313" key="8">
    <source>
        <dbReference type="EnsemblPlants" id="EMT00730"/>
    </source>
</evidence>
<comment type="function">
    <text evidence="1 6">Acylhydrolase that catalyzes the hydrolysis of phospholipids at the sn-1 position.</text>
</comment>
<dbReference type="GO" id="GO:0016042">
    <property type="term" value="P:lipid catabolic process"/>
    <property type="evidence" value="ECO:0007669"/>
    <property type="project" value="UniProtKB-UniRule"/>
</dbReference>
<keyword evidence="3 6" id="KW-0378">Hydrolase</keyword>
<dbReference type="ExpressionAtlas" id="N1QTR4">
    <property type="expression patterns" value="baseline"/>
</dbReference>
<protein>
    <recommendedName>
        <fullName evidence="6">Phospholipase A1</fullName>
        <ecNumber evidence="6">3.1.1.-</ecNumber>
    </recommendedName>
</protein>
<name>N1QTR4_AEGTA</name>
<evidence type="ECO:0000256" key="1">
    <source>
        <dbReference type="ARBA" id="ARBA00003523"/>
    </source>
</evidence>
<evidence type="ECO:0000256" key="3">
    <source>
        <dbReference type="ARBA" id="ARBA00022801"/>
    </source>
</evidence>
<dbReference type="SUPFAM" id="SSF53474">
    <property type="entry name" value="alpha/beta-Hydrolases"/>
    <property type="match status" value="1"/>
</dbReference>
<reference evidence="8" key="1">
    <citation type="submission" date="2015-06" db="UniProtKB">
        <authorList>
            <consortium name="EnsemblPlants"/>
        </authorList>
    </citation>
    <scope>IDENTIFICATION</scope>
</reference>
<evidence type="ECO:0000256" key="4">
    <source>
        <dbReference type="ARBA" id="ARBA00022963"/>
    </source>
</evidence>
<dbReference type="CDD" id="cd00519">
    <property type="entry name" value="Lipase_3"/>
    <property type="match status" value="1"/>
</dbReference>
<comment type="similarity">
    <text evidence="2 6">Belongs to the AB hydrolase superfamily. Lipase family.</text>
</comment>
<keyword evidence="4 6" id="KW-0442">Lipid degradation</keyword>
<evidence type="ECO:0000256" key="6">
    <source>
        <dbReference type="RuleBase" id="RU367093"/>
    </source>
</evidence>
<proteinExistence type="inferred from homology"/>
<dbReference type="EnsemblPlants" id="EMT00730">
    <property type="protein sequence ID" value="EMT00730"/>
    <property type="gene ID" value="F775_12468"/>
</dbReference>
<dbReference type="Pfam" id="PF01764">
    <property type="entry name" value="Lipase_3"/>
    <property type="match status" value="1"/>
</dbReference>
<dbReference type="PANTHER" id="PTHR31828">
    <property type="entry name" value="PHOSPHOLIPASE A1-IIGAMMA"/>
    <property type="match status" value="1"/>
</dbReference>
<dbReference type="EC" id="3.1.1.-" evidence="6"/>
<accession>N1QTR4</accession>
<dbReference type="InterPro" id="IPR029058">
    <property type="entry name" value="AB_hydrolase_fold"/>
</dbReference>
<dbReference type="InterPro" id="IPR033556">
    <property type="entry name" value="PLA"/>
</dbReference>
<sequence length="323" mass="34609">MDASQGVLLSSALVGAGANGAPAWPELLGSAHWDGLIDPLDLTLRRLVLLCGDLCQVTYDSFNSDAHSNARDQLLAAVRELVAKYKGESLSIVCTGHSLGASLATLCASAMVASGVSKGGDAHFPVTAIVFGSPQVGNPEFKKRFDELPGLRALHVRNKPDLIPLYPSNLLGYANVGDELSVNSKKSPHVRPDTTNVGDYHNLQGILHTVAGWNGEKGEFKLQVNRSVALVNKSSAFLKDDNLVPESWWVERNKGMVLGPTGEWELEQPAEENLPVPPVVTGKVIDDDVADTISSKEPKIPEDQGKKKTKGTKFLPACFRGVN</sequence>
<evidence type="ECO:0000256" key="2">
    <source>
        <dbReference type="ARBA" id="ARBA00010701"/>
    </source>
</evidence>
<dbReference type="AlphaFoldDB" id="N1QTR4"/>